<dbReference type="InterPro" id="IPR036259">
    <property type="entry name" value="MFS_trans_sf"/>
</dbReference>
<proteinExistence type="predicted"/>
<accession>A0ABD3Y2J8</accession>
<name>A0ABD3Y2J8_SINWO</name>
<dbReference type="Gene3D" id="1.20.1250.20">
    <property type="entry name" value="MFS general substrate transporter like domains"/>
    <property type="match status" value="2"/>
</dbReference>
<feature type="transmembrane region" description="Helical" evidence="1">
    <location>
        <begin position="384"/>
        <end position="403"/>
    </location>
</feature>
<dbReference type="SUPFAM" id="SSF103473">
    <property type="entry name" value="MFS general substrate transporter"/>
    <property type="match status" value="1"/>
</dbReference>
<keyword evidence="3" id="KW-1185">Reference proteome</keyword>
<feature type="transmembrane region" description="Helical" evidence="1">
    <location>
        <begin position="353"/>
        <end position="372"/>
    </location>
</feature>
<feature type="transmembrane region" description="Helical" evidence="1">
    <location>
        <begin position="262"/>
        <end position="281"/>
    </location>
</feature>
<keyword evidence="1" id="KW-1133">Transmembrane helix</keyword>
<keyword evidence="1" id="KW-0472">Membrane</keyword>
<dbReference type="InterPro" id="IPR050327">
    <property type="entry name" value="Proton-linked_MCT"/>
</dbReference>
<dbReference type="EMBL" id="JBJQND010000001">
    <property type="protein sequence ID" value="KAL3892038.1"/>
    <property type="molecule type" value="Genomic_DNA"/>
</dbReference>
<dbReference type="AlphaFoldDB" id="A0ABD3Y2J8"/>
<evidence type="ECO:0000256" key="1">
    <source>
        <dbReference type="SAM" id="Phobius"/>
    </source>
</evidence>
<dbReference type="InterPro" id="IPR011701">
    <property type="entry name" value="MFS"/>
</dbReference>
<sequence>MVHHRWIVILSTYIVETLSIGLFTAFPVLFSTLLETFRESRARTATTPSIIFGVAGCSGIINGLLVQRIGPCKSGFIAGILMGFGWMVCFFSTSILYLDLLLAVPMGIGSSVILLSVNTILSHHFTGNAGIIALSVQSTASGVGRILFTYILTACSETFGLQGSLLLMGAVLLNCSILPFLWHTKQSSERTISRTLQTTTPAVETNLEKQYFCFKCVPILKHKIFMIFCLGAAFCLVPHIGFSIVFTDVLRNQGLSEENITTLYFIHSLSSLVGRISFGLFKQVPRISILSIVLLLACMSFISFSTIHLATDFTTAAIACFCLGFEGGATVSAVPIGTLTILGPQHMPSGMGFIFSVRGVGSVVVGPIIGLIRDRTGSYAMSLWTATTSAGAAAVLFLVAILIKHREQQEKAKPHILEHDFAATKL</sequence>
<keyword evidence="1" id="KW-0812">Transmembrane</keyword>
<dbReference type="PANTHER" id="PTHR11360:SF284">
    <property type="entry name" value="EG:103B4.3 PROTEIN-RELATED"/>
    <property type="match status" value="1"/>
</dbReference>
<feature type="transmembrane region" description="Helical" evidence="1">
    <location>
        <begin position="224"/>
        <end position="242"/>
    </location>
</feature>
<evidence type="ECO:0000313" key="2">
    <source>
        <dbReference type="EMBL" id="KAL3892038.1"/>
    </source>
</evidence>
<comment type="caution">
    <text evidence="2">The sequence shown here is derived from an EMBL/GenBank/DDBJ whole genome shotgun (WGS) entry which is preliminary data.</text>
</comment>
<dbReference type="Pfam" id="PF07690">
    <property type="entry name" value="MFS_1"/>
    <property type="match status" value="1"/>
</dbReference>
<protein>
    <submittedName>
        <fullName evidence="2">Uncharacterized protein</fullName>
    </submittedName>
</protein>
<dbReference type="PANTHER" id="PTHR11360">
    <property type="entry name" value="MONOCARBOXYLATE TRANSPORTER"/>
    <property type="match status" value="1"/>
</dbReference>
<feature type="transmembrane region" description="Helical" evidence="1">
    <location>
        <begin position="50"/>
        <end position="69"/>
    </location>
</feature>
<feature type="transmembrane region" description="Helical" evidence="1">
    <location>
        <begin position="7"/>
        <end position="30"/>
    </location>
</feature>
<gene>
    <name evidence="2" type="ORF">ACJMK2_004278</name>
</gene>
<evidence type="ECO:0000313" key="3">
    <source>
        <dbReference type="Proteomes" id="UP001634394"/>
    </source>
</evidence>
<feature type="transmembrane region" description="Helical" evidence="1">
    <location>
        <begin position="316"/>
        <end position="341"/>
    </location>
</feature>
<dbReference type="Proteomes" id="UP001634394">
    <property type="component" value="Unassembled WGS sequence"/>
</dbReference>
<feature type="transmembrane region" description="Helical" evidence="1">
    <location>
        <begin position="288"/>
        <end position="310"/>
    </location>
</feature>
<organism evidence="2 3">
    <name type="scientific">Sinanodonta woodiana</name>
    <name type="common">Chinese pond mussel</name>
    <name type="synonym">Anodonta woodiana</name>
    <dbReference type="NCBI Taxonomy" id="1069815"/>
    <lineage>
        <taxon>Eukaryota</taxon>
        <taxon>Metazoa</taxon>
        <taxon>Spiralia</taxon>
        <taxon>Lophotrochozoa</taxon>
        <taxon>Mollusca</taxon>
        <taxon>Bivalvia</taxon>
        <taxon>Autobranchia</taxon>
        <taxon>Heteroconchia</taxon>
        <taxon>Palaeoheterodonta</taxon>
        <taxon>Unionida</taxon>
        <taxon>Unionoidea</taxon>
        <taxon>Unionidae</taxon>
        <taxon>Unioninae</taxon>
        <taxon>Sinanodonta</taxon>
    </lineage>
</organism>
<feature type="transmembrane region" description="Helical" evidence="1">
    <location>
        <begin position="103"/>
        <end position="121"/>
    </location>
</feature>
<reference evidence="2 3" key="1">
    <citation type="submission" date="2024-11" db="EMBL/GenBank/DDBJ databases">
        <title>Chromosome-level genome assembly of the freshwater bivalve Anodonta woodiana.</title>
        <authorList>
            <person name="Chen X."/>
        </authorList>
    </citation>
    <scope>NUCLEOTIDE SEQUENCE [LARGE SCALE GENOMIC DNA]</scope>
    <source>
        <strain evidence="2">MN2024</strain>
        <tissue evidence="2">Gills</tissue>
    </source>
</reference>
<feature type="transmembrane region" description="Helical" evidence="1">
    <location>
        <begin position="133"/>
        <end position="153"/>
    </location>
</feature>
<feature type="transmembrane region" description="Helical" evidence="1">
    <location>
        <begin position="76"/>
        <end position="97"/>
    </location>
</feature>
<feature type="transmembrane region" description="Helical" evidence="1">
    <location>
        <begin position="159"/>
        <end position="182"/>
    </location>
</feature>